<proteinExistence type="predicted"/>
<name>A0AAG5DG62_ANOAO</name>
<feature type="transmembrane region" description="Helical" evidence="1">
    <location>
        <begin position="83"/>
        <end position="104"/>
    </location>
</feature>
<sequence length="155" mass="17870">MQRRILAILVFRLLSYFGFLFFLEFLHGLTGVGDGNDFLLLLLNLLLETGDGQDAVGRERGYDVVLVVTIRQHVPTNEVTRDVSMFVLLFLVLALHHYTLVHVLHRDFFRRELLHIHVDLELIVRDVHRRAAVPFCGHARAMPRSVVTSCRMLVL</sequence>
<evidence type="ECO:0000313" key="3">
    <source>
        <dbReference type="Proteomes" id="UP000075880"/>
    </source>
</evidence>
<keyword evidence="1" id="KW-0812">Transmembrane</keyword>
<keyword evidence="1" id="KW-0472">Membrane</keyword>
<reference evidence="2" key="1">
    <citation type="submission" date="2024-04" db="UniProtKB">
        <authorList>
            <consortium name="EnsemblMetazoa"/>
        </authorList>
    </citation>
    <scope>IDENTIFICATION</scope>
    <source>
        <strain evidence="2">EBRO</strain>
    </source>
</reference>
<accession>A0AAG5DG62</accession>
<keyword evidence="3" id="KW-1185">Reference proteome</keyword>
<feature type="transmembrane region" description="Helical" evidence="1">
    <location>
        <begin position="5"/>
        <end position="23"/>
    </location>
</feature>
<protein>
    <submittedName>
        <fullName evidence="2">Uncharacterized protein</fullName>
    </submittedName>
</protein>
<organism evidence="2 3">
    <name type="scientific">Anopheles atroparvus</name>
    <name type="common">European mosquito</name>
    <dbReference type="NCBI Taxonomy" id="41427"/>
    <lineage>
        <taxon>Eukaryota</taxon>
        <taxon>Metazoa</taxon>
        <taxon>Ecdysozoa</taxon>
        <taxon>Arthropoda</taxon>
        <taxon>Hexapoda</taxon>
        <taxon>Insecta</taxon>
        <taxon>Pterygota</taxon>
        <taxon>Neoptera</taxon>
        <taxon>Endopterygota</taxon>
        <taxon>Diptera</taxon>
        <taxon>Nematocera</taxon>
        <taxon>Culicoidea</taxon>
        <taxon>Culicidae</taxon>
        <taxon>Anophelinae</taxon>
        <taxon>Anopheles</taxon>
    </lineage>
</organism>
<dbReference type="EnsemblMetazoa" id="ENSAATROPT010900">
    <property type="protein sequence ID" value="ENSAATROPP009835"/>
    <property type="gene ID" value="ENSAATROPG008871"/>
</dbReference>
<evidence type="ECO:0000256" key="1">
    <source>
        <dbReference type="SAM" id="Phobius"/>
    </source>
</evidence>
<keyword evidence="1" id="KW-1133">Transmembrane helix</keyword>
<dbReference type="AlphaFoldDB" id="A0AAG5DG62"/>
<dbReference type="Proteomes" id="UP000075880">
    <property type="component" value="Unassembled WGS sequence"/>
</dbReference>
<evidence type="ECO:0000313" key="2">
    <source>
        <dbReference type="EnsemblMetazoa" id="ENSAATROPP009835"/>
    </source>
</evidence>